<dbReference type="OMA" id="ICMEVEK"/>
<dbReference type="EC" id="3.5.2.6" evidence="5"/>
<dbReference type="GO" id="GO:0035312">
    <property type="term" value="F:5'-3' DNA exonuclease activity"/>
    <property type="evidence" value="ECO:0007669"/>
    <property type="project" value="TreeGrafter"/>
</dbReference>
<evidence type="ECO:0000256" key="10">
    <source>
        <dbReference type="ARBA" id="ARBA00022801"/>
    </source>
</evidence>
<evidence type="ECO:0000256" key="14">
    <source>
        <dbReference type="ARBA" id="ARBA00023204"/>
    </source>
</evidence>
<keyword evidence="11" id="KW-0269">Exonuclease</keyword>
<evidence type="ECO:0000256" key="16">
    <source>
        <dbReference type="ARBA" id="ARBA00039555"/>
    </source>
</evidence>
<dbReference type="FunFam" id="3.40.50.12650:FF:000003">
    <property type="entry name" value="DNA cross-link repair 1B"/>
    <property type="match status" value="1"/>
</dbReference>
<keyword evidence="8" id="KW-0255">Endonuclease</keyword>
<keyword evidence="7" id="KW-0540">Nuclease</keyword>
<dbReference type="GO" id="GO:0036297">
    <property type="term" value="P:interstrand cross-link repair"/>
    <property type="evidence" value="ECO:0007669"/>
    <property type="project" value="TreeGrafter"/>
</dbReference>
<dbReference type="AlphaFoldDB" id="A0A5P1E0I8"/>
<dbReference type="GO" id="GO:0003684">
    <property type="term" value="F:damaged DNA binding"/>
    <property type="evidence" value="ECO:0007669"/>
    <property type="project" value="TreeGrafter"/>
</dbReference>
<evidence type="ECO:0000256" key="9">
    <source>
        <dbReference type="ARBA" id="ARBA00022763"/>
    </source>
</evidence>
<feature type="domain" description="DNA repair metallo-beta-lactamase" evidence="21">
    <location>
        <begin position="122"/>
        <end position="221"/>
    </location>
</feature>
<dbReference type="GO" id="GO:0006303">
    <property type="term" value="P:double-strand break repair via nonhomologous end joining"/>
    <property type="evidence" value="ECO:0007669"/>
    <property type="project" value="TreeGrafter"/>
</dbReference>
<evidence type="ECO:0000313" key="23">
    <source>
        <dbReference type="Proteomes" id="UP000243459"/>
    </source>
</evidence>
<keyword evidence="9" id="KW-0227">DNA damage</keyword>
<dbReference type="EMBL" id="CM007390">
    <property type="protein sequence ID" value="ONK55909.1"/>
    <property type="molecule type" value="Genomic_DNA"/>
</dbReference>
<dbReference type="GO" id="GO:0000781">
    <property type="term" value="C:chromosome, telomeric region"/>
    <property type="evidence" value="ECO:0007669"/>
    <property type="project" value="UniProtKB-SubCell"/>
</dbReference>
<keyword evidence="23" id="KW-1185">Reference proteome</keyword>
<evidence type="ECO:0000256" key="7">
    <source>
        <dbReference type="ARBA" id="ARBA00022722"/>
    </source>
</evidence>
<dbReference type="GO" id="GO:0008800">
    <property type="term" value="F:beta-lactamase activity"/>
    <property type="evidence" value="ECO:0007669"/>
    <property type="project" value="UniProtKB-EC"/>
</dbReference>
<sequence length="321" mass="36656">MYLFRGEFGCILHTGDFRWESGRERSQLGKRTLIDALDGDSIDVLYLDNTYCNPSFSFPSREVAAQQVIEIIARHPDHEVVIGIDTLGKEDLLLQIAEALNTKIWVWPERLRTMHLLGFFDVFTTKTCLTRVRAVPRHNVTLDTLEALNTLHPTIGIMPSGLPWMRLLSKNQGSYESQRNANNLAEKQYLYSVPYSEHSCFSEIQEFIKIVRPSTVTGIVSSSFCYNDPRWYFRRLCGATHLSFKPSCHVKTETSGKIEAKQSGSTPQSTNKLKADIRVKMKFARLSVRRSRVCILRRKRIGVKLAEAVINHNSDFIAEIT</sequence>
<evidence type="ECO:0000256" key="8">
    <source>
        <dbReference type="ARBA" id="ARBA00022759"/>
    </source>
</evidence>
<evidence type="ECO:0000256" key="1">
    <source>
        <dbReference type="ARBA" id="ARBA00001526"/>
    </source>
</evidence>
<dbReference type="Gene3D" id="3.40.50.12650">
    <property type="match status" value="1"/>
</dbReference>
<evidence type="ECO:0000256" key="20">
    <source>
        <dbReference type="ARBA" id="ARBA00042738"/>
    </source>
</evidence>
<comment type="catalytic activity">
    <reaction evidence="1">
        <text>a beta-lactam + H2O = a substituted beta-amino acid</text>
        <dbReference type="Rhea" id="RHEA:20401"/>
        <dbReference type="ChEBI" id="CHEBI:15377"/>
        <dbReference type="ChEBI" id="CHEBI:35627"/>
        <dbReference type="ChEBI" id="CHEBI:140347"/>
        <dbReference type="EC" id="3.5.2.6"/>
    </reaction>
</comment>
<dbReference type="PANTHER" id="PTHR23240:SF8">
    <property type="entry name" value="PROTEIN ARTEMIS"/>
    <property type="match status" value="1"/>
</dbReference>
<evidence type="ECO:0000256" key="11">
    <source>
        <dbReference type="ARBA" id="ARBA00022839"/>
    </source>
</evidence>
<dbReference type="Proteomes" id="UP000243459">
    <property type="component" value="Chromosome 10"/>
</dbReference>
<comment type="subcellular location">
    <subcellularLocation>
        <location evidence="3">Chromosome</location>
        <location evidence="3">Telomere</location>
    </subcellularLocation>
    <subcellularLocation>
        <location evidence="2">Nucleus</location>
    </subcellularLocation>
</comment>
<evidence type="ECO:0000256" key="2">
    <source>
        <dbReference type="ARBA" id="ARBA00004123"/>
    </source>
</evidence>
<organism evidence="22 23">
    <name type="scientific">Asparagus officinalis</name>
    <name type="common">Garden asparagus</name>
    <dbReference type="NCBI Taxonomy" id="4686"/>
    <lineage>
        <taxon>Eukaryota</taxon>
        <taxon>Viridiplantae</taxon>
        <taxon>Streptophyta</taxon>
        <taxon>Embryophyta</taxon>
        <taxon>Tracheophyta</taxon>
        <taxon>Spermatophyta</taxon>
        <taxon>Magnoliopsida</taxon>
        <taxon>Liliopsida</taxon>
        <taxon>Asparagales</taxon>
        <taxon>Asparagaceae</taxon>
        <taxon>Asparagoideae</taxon>
        <taxon>Asparagus</taxon>
    </lineage>
</organism>
<evidence type="ECO:0000259" key="21">
    <source>
        <dbReference type="Pfam" id="PF07522"/>
    </source>
</evidence>
<keyword evidence="6" id="KW-0158">Chromosome</keyword>
<dbReference type="GO" id="GO:0004519">
    <property type="term" value="F:endonuclease activity"/>
    <property type="evidence" value="ECO:0007669"/>
    <property type="project" value="UniProtKB-KW"/>
</dbReference>
<evidence type="ECO:0000256" key="6">
    <source>
        <dbReference type="ARBA" id="ARBA00022454"/>
    </source>
</evidence>
<protein>
    <recommendedName>
        <fullName evidence="16">5' exonuclease Apollo</fullName>
        <ecNumber evidence="5">3.5.2.6</ecNumber>
    </recommendedName>
    <alternativeName>
        <fullName evidence="18">DNA cross-link repair 1B protein</fullName>
    </alternativeName>
    <alternativeName>
        <fullName evidence="19">DNA cross-link repair 1C protein</fullName>
    </alternativeName>
    <alternativeName>
        <fullName evidence="17">Protein artemis</fullName>
    </alternativeName>
    <alternativeName>
        <fullName evidence="20">SNM1 homolog B</fullName>
    </alternativeName>
</protein>
<dbReference type="InterPro" id="IPR036866">
    <property type="entry name" value="RibonucZ/Hydroxyglut_hydro"/>
</dbReference>
<keyword evidence="12" id="KW-0779">Telomere</keyword>
<evidence type="ECO:0000256" key="4">
    <source>
        <dbReference type="ARBA" id="ARBA00010304"/>
    </source>
</evidence>
<dbReference type="PANTHER" id="PTHR23240">
    <property type="entry name" value="DNA CROSS-LINK REPAIR PROTEIN PSO2/SNM1-RELATED"/>
    <property type="match status" value="1"/>
</dbReference>
<keyword evidence="14" id="KW-0234">DNA repair</keyword>
<comment type="similarity">
    <text evidence="4">Belongs to the DNA repair metallo-beta-lactamase (DRMBL) family.</text>
</comment>
<accession>A0A5P1E0I8</accession>
<evidence type="ECO:0000256" key="17">
    <source>
        <dbReference type="ARBA" id="ARBA00039759"/>
    </source>
</evidence>
<gene>
    <name evidence="22" type="ORF">A4U43_C10F2200</name>
</gene>
<evidence type="ECO:0000256" key="19">
    <source>
        <dbReference type="ARBA" id="ARBA00042677"/>
    </source>
</evidence>
<evidence type="ECO:0000256" key="15">
    <source>
        <dbReference type="ARBA" id="ARBA00023242"/>
    </source>
</evidence>
<proteinExistence type="inferred from homology"/>
<evidence type="ECO:0000313" key="22">
    <source>
        <dbReference type="EMBL" id="ONK55909.1"/>
    </source>
</evidence>
<evidence type="ECO:0000256" key="5">
    <source>
        <dbReference type="ARBA" id="ARBA00012865"/>
    </source>
</evidence>
<evidence type="ECO:0000256" key="3">
    <source>
        <dbReference type="ARBA" id="ARBA00004574"/>
    </source>
</evidence>
<reference evidence="23" key="1">
    <citation type="journal article" date="2017" name="Nat. Commun.">
        <title>The asparagus genome sheds light on the origin and evolution of a young Y chromosome.</title>
        <authorList>
            <person name="Harkess A."/>
            <person name="Zhou J."/>
            <person name="Xu C."/>
            <person name="Bowers J.E."/>
            <person name="Van der Hulst R."/>
            <person name="Ayyampalayam S."/>
            <person name="Mercati F."/>
            <person name="Riccardi P."/>
            <person name="McKain M.R."/>
            <person name="Kakrana A."/>
            <person name="Tang H."/>
            <person name="Ray J."/>
            <person name="Groenendijk J."/>
            <person name="Arikit S."/>
            <person name="Mathioni S.M."/>
            <person name="Nakano M."/>
            <person name="Shan H."/>
            <person name="Telgmann-Rauber A."/>
            <person name="Kanno A."/>
            <person name="Yue Z."/>
            <person name="Chen H."/>
            <person name="Li W."/>
            <person name="Chen Y."/>
            <person name="Xu X."/>
            <person name="Zhang Y."/>
            <person name="Luo S."/>
            <person name="Chen H."/>
            <person name="Gao J."/>
            <person name="Mao Z."/>
            <person name="Pires J.C."/>
            <person name="Luo M."/>
            <person name="Kudrna D."/>
            <person name="Wing R.A."/>
            <person name="Meyers B.C."/>
            <person name="Yi K."/>
            <person name="Kong H."/>
            <person name="Lavrijsen P."/>
            <person name="Sunseri F."/>
            <person name="Falavigna A."/>
            <person name="Ye Y."/>
            <person name="Leebens-Mack J.H."/>
            <person name="Chen G."/>
        </authorList>
    </citation>
    <scope>NUCLEOTIDE SEQUENCE [LARGE SCALE GENOMIC DNA]</scope>
    <source>
        <strain evidence="23">cv. DH0086</strain>
    </source>
</reference>
<keyword evidence="15" id="KW-0539">Nucleus</keyword>
<name>A0A5P1E0I8_ASPOF</name>
<dbReference type="Gramene" id="ONK55909">
    <property type="protein sequence ID" value="ONK55909"/>
    <property type="gene ID" value="A4U43_C10F2200"/>
</dbReference>
<dbReference type="GO" id="GO:0006310">
    <property type="term" value="P:DNA recombination"/>
    <property type="evidence" value="ECO:0007669"/>
    <property type="project" value="UniProtKB-KW"/>
</dbReference>
<keyword evidence="13" id="KW-0233">DNA recombination</keyword>
<keyword evidence="10" id="KW-0378">Hydrolase</keyword>
<dbReference type="GO" id="GO:0005634">
    <property type="term" value="C:nucleus"/>
    <property type="evidence" value="ECO:0007669"/>
    <property type="project" value="UniProtKB-SubCell"/>
</dbReference>
<evidence type="ECO:0000256" key="13">
    <source>
        <dbReference type="ARBA" id="ARBA00023172"/>
    </source>
</evidence>
<evidence type="ECO:0000256" key="12">
    <source>
        <dbReference type="ARBA" id="ARBA00022895"/>
    </source>
</evidence>
<dbReference type="SUPFAM" id="SSF56281">
    <property type="entry name" value="Metallo-hydrolase/oxidoreductase"/>
    <property type="match status" value="1"/>
</dbReference>
<dbReference type="Pfam" id="PF07522">
    <property type="entry name" value="DRMBL"/>
    <property type="match status" value="1"/>
</dbReference>
<dbReference type="InterPro" id="IPR011084">
    <property type="entry name" value="DRMBL"/>
</dbReference>
<evidence type="ECO:0000256" key="18">
    <source>
        <dbReference type="ARBA" id="ARBA00041693"/>
    </source>
</evidence>